<sequence length="254" mass="24735">MILVCAPTRTEANACRRGLAGAGARDVEVLRTGVGPARAAAALRARLAAGPRPALVVSSGFAGALTAGVPLHTLVTAASLHRLDARRAAPLPLPAGALRLAPDALACRVAAADAVVTGAPPLLAAPAAVDMESVALAEVAAAAGVPIAVLRLVTDTPDAPFPRFVRALGEALAADGAGARLSAAARAAAEIAREPVRAGAFVRSSLAAAAALRRAWLVRGTRGLAEAPAAAVAAGAGTSAAAPDGPSAGAAARR</sequence>
<feature type="domain" description="Nucleoside phosphorylase" evidence="1">
    <location>
        <begin position="23"/>
        <end position="91"/>
    </location>
</feature>
<keyword evidence="3" id="KW-1185">Reference proteome</keyword>
<dbReference type="Proteomes" id="UP001162891">
    <property type="component" value="Chromosome"/>
</dbReference>
<protein>
    <recommendedName>
        <fullName evidence="1">Nucleoside phosphorylase domain-containing protein</fullName>
    </recommendedName>
</protein>
<dbReference type="Gene3D" id="3.40.50.1580">
    <property type="entry name" value="Nucleoside phosphorylase domain"/>
    <property type="match status" value="1"/>
</dbReference>
<dbReference type="Pfam" id="PF01048">
    <property type="entry name" value="PNP_UDP_1"/>
    <property type="match status" value="2"/>
</dbReference>
<evidence type="ECO:0000313" key="3">
    <source>
        <dbReference type="Proteomes" id="UP001162891"/>
    </source>
</evidence>
<name>A0ABM7WRW9_9BACT</name>
<dbReference type="EMBL" id="AP025591">
    <property type="protein sequence ID" value="BDG02225.1"/>
    <property type="molecule type" value="Genomic_DNA"/>
</dbReference>
<proteinExistence type="predicted"/>
<accession>A0ABM7WRW9</accession>
<organism evidence="2 3">
    <name type="scientific">Anaeromyxobacter oryzae</name>
    <dbReference type="NCBI Taxonomy" id="2918170"/>
    <lineage>
        <taxon>Bacteria</taxon>
        <taxon>Pseudomonadati</taxon>
        <taxon>Myxococcota</taxon>
        <taxon>Myxococcia</taxon>
        <taxon>Myxococcales</taxon>
        <taxon>Cystobacterineae</taxon>
        <taxon>Anaeromyxobacteraceae</taxon>
        <taxon>Anaeromyxobacter</taxon>
    </lineage>
</organism>
<dbReference type="SUPFAM" id="SSF53167">
    <property type="entry name" value="Purine and uridine phosphorylases"/>
    <property type="match status" value="1"/>
</dbReference>
<evidence type="ECO:0000313" key="2">
    <source>
        <dbReference type="EMBL" id="BDG02225.1"/>
    </source>
</evidence>
<dbReference type="RefSeq" id="WP_248359664.1">
    <property type="nucleotide sequence ID" value="NZ_AP025591.1"/>
</dbReference>
<dbReference type="InterPro" id="IPR035994">
    <property type="entry name" value="Nucleoside_phosphorylase_sf"/>
</dbReference>
<gene>
    <name evidence="2" type="ORF">AMOR_12210</name>
</gene>
<reference evidence="3" key="1">
    <citation type="journal article" date="2022" name="Int. J. Syst. Evol. Microbiol.">
        <title>Anaeromyxobacter oryzae sp. nov., Anaeromyxobacter diazotrophicus sp. nov. and Anaeromyxobacter paludicola sp. nov., isolated from paddy soils.</title>
        <authorList>
            <person name="Itoh H."/>
            <person name="Xu Z."/>
            <person name="Mise K."/>
            <person name="Masuda Y."/>
            <person name="Ushijima N."/>
            <person name="Hayakawa C."/>
            <person name="Shiratori Y."/>
            <person name="Senoo K."/>
        </authorList>
    </citation>
    <scope>NUCLEOTIDE SEQUENCE [LARGE SCALE GENOMIC DNA]</scope>
    <source>
        <strain evidence="3">Red232</strain>
    </source>
</reference>
<dbReference type="InterPro" id="IPR000845">
    <property type="entry name" value="Nucleoside_phosphorylase_d"/>
</dbReference>
<evidence type="ECO:0000259" key="1">
    <source>
        <dbReference type="Pfam" id="PF01048"/>
    </source>
</evidence>
<feature type="domain" description="Nucleoside phosphorylase" evidence="1">
    <location>
        <begin position="127"/>
        <end position="159"/>
    </location>
</feature>